<evidence type="ECO:0000313" key="2">
    <source>
        <dbReference type="Proteomes" id="UP001165960"/>
    </source>
</evidence>
<proteinExistence type="predicted"/>
<reference evidence="1" key="1">
    <citation type="submission" date="2022-04" db="EMBL/GenBank/DDBJ databases">
        <title>Genome of the entomopathogenic fungus Entomophthora muscae.</title>
        <authorList>
            <person name="Elya C."/>
            <person name="Lovett B.R."/>
            <person name="Lee E."/>
            <person name="Macias A.M."/>
            <person name="Hajek A.E."/>
            <person name="De Bivort B.L."/>
            <person name="Kasson M.T."/>
            <person name="De Fine Licht H.H."/>
            <person name="Stajich J.E."/>
        </authorList>
    </citation>
    <scope>NUCLEOTIDE SEQUENCE</scope>
    <source>
        <strain evidence="1">Berkeley</strain>
    </source>
</reference>
<dbReference type="EMBL" id="QTSX02007218">
    <property type="protein sequence ID" value="KAJ9049579.1"/>
    <property type="molecule type" value="Genomic_DNA"/>
</dbReference>
<sequence length="122" mass="14078">MQSQTPEHVQPYTIGNTSIHIVQRAAALLKLFTTLPSNPRHFRPAPHSQSPFDFKNPYTSATALTYDFIQTVQQNPIEYSNNPGFRTHIIKQHLQKRHFKADLLPEARTKHFTYTCPPDHTL</sequence>
<name>A0ACC2RHQ7_9FUNG</name>
<accession>A0ACC2RHQ7</accession>
<evidence type="ECO:0000313" key="1">
    <source>
        <dbReference type="EMBL" id="KAJ9049579.1"/>
    </source>
</evidence>
<dbReference type="Proteomes" id="UP001165960">
    <property type="component" value="Unassembled WGS sequence"/>
</dbReference>
<protein>
    <submittedName>
        <fullName evidence="1">Uncharacterized protein</fullName>
    </submittedName>
</protein>
<comment type="caution">
    <text evidence="1">The sequence shown here is derived from an EMBL/GenBank/DDBJ whole genome shotgun (WGS) entry which is preliminary data.</text>
</comment>
<keyword evidence="2" id="KW-1185">Reference proteome</keyword>
<gene>
    <name evidence="1" type="ORF">DSO57_1023049</name>
</gene>
<organism evidence="1 2">
    <name type="scientific">Entomophthora muscae</name>
    <dbReference type="NCBI Taxonomy" id="34485"/>
    <lineage>
        <taxon>Eukaryota</taxon>
        <taxon>Fungi</taxon>
        <taxon>Fungi incertae sedis</taxon>
        <taxon>Zoopagomycota</taxon>
        <taxon>Entomophthoromycotina</taxon>
        <taxon>Entomophthoromycetes</taxon>
        <taxon>Entomophthorales</taxon>
        <taxon>Entomophthoraceae</taxon>
        <taxon>Entomophthora</taxon>
    </lineage>
</organism>